<feature type="chain" id="PRO_5015122672" description="Secretion system C-terminal sorting domain-containing protein" evidence="2">
    <location>
        <begin position="25"/>
        <end position="596"/>
    </location>
</feature>
<evidence type="ECO:0000256" key="1">
    <source>
        <dbReference type="ARBA" id="ARBA00022729"/>
    </source>
</evidence>
<proteinExistence type="predicted"/>
<feature type="domain" description="Asl1-like glycosyl hydrolase catalytic" evidence="3">
    <location>
        <begin position="231"/>
        <end position="350"/>
    </location>
</feature>
<evidence type="ECO:0000313" key="5">
    <source>
        <dbReference type="EMBL" id="PQJ72702.1"/>
    </source>
</evidence>
<dbReference type="AlphaFoldDB" id="A0A2P6CCS5"/>
<gene>
    <name evidence="5" type="ORF">BTO14_05260</name>
</gene>
<dbReference type="InterPro" id="IPR017853">
    <property type="entry name" value="GH"/>
</dbReference>
<dbReference type="SUPFAM" id="SSF51445">
    <property type="entry name" value="(Trans)glycosidases"/>
    <property type="match status" value="1"/>
</dbReference>
<dbReference type="InterPro" id="IPR026444">
    <property type="entry name" value="Secre_tail"/>
</dbReference>
<protein>
    <recommendedName>
        <fullName evidence="7">Secretion system C-terminal sorting domain-containing protein</fullName>
    </recommendedName>
</protein>
<dbReference type="OrthoDB" id="1194731at2"/>
<evidence type="ECO:0000313" key="6">
    <source>
        <dbReference type="Proteomes" id="UP000247345"/>
    </source>
</evidence>
<feature type="domain" description="Secretion system C-terminal sorting" evidence="4">
    <location>
        <begin position="525"/>
        <end position="595"/>
    </location>
</feature>
<dbReference type="RefSeq" id="WP_105048361.1">
    <property type="nucleotide sequence ID" value="NZ_CP150661.1"/>
</dbReference>
<sequence>MKINIKKTAITVGLFLAYSSAITAQSYPFPLPATVSATLNIKTGTKVKYKNAQLGLNLTRLSDSNGKDLFRKWGTLGARFPHGLFSNWYDWRTDETKLFGSEMITLKNARNQTVQREVDKLSSIKTFQTNHAKVGIGVLESLYKERTAKFDIVWTFNMSADGRDVNKSNETKARYDDLRRRGLPVDFVEMGNENFYPGQRSTIIPNTWNYIARAKAMSKALKAKNRNIQVSVPMLRRGNAFNPNWNAALARDDSFFDAVSVHSYQGEDPDGNASNDGIEYGLIARKTLKESIDNYARKVTSKPIWLTEWGVKSAGGSNAVSALGAADCYLYMSENMDTYHRATWFTPTGSLNSFYPTITNSAGRPVPDPTRKTVYAAMYEAVKSVFAYSEVYTTSILTSPNITSGVKGVSARATLKGGKIKIIAVNLTSKPAAFVIKINGVKYTKNFNHKAIKFNELTDKPLYDIGDNALKDVRNGRGHVTSLPKFSINVITLSSTSAKSAFLKDSDQSVENEGVDEDILRSVNVFPNPTTKDFNISLFGMEKADITITDMLGKVIYKKSTIEPNVNIEQAFKSGLYLIKVVDDNKKEYIKKLIIN</sequence>
<dbReference type="InterPro" id="IPR024655">
    <property type="entry name" value="Asl1_glyco_hydro_catalytic"/>
</dbReference>
<dbReference type="Pfam" id="PF11790">
    <property type="entry name" value="Glyco_hydro_cc"/>
    <property type="match status" value="1"/>
</dbReference>
<dbReference type="Proteomes" id="UP000247345">
    <property type="component" value="Unassembled WGS sequence"/>
</dbReference>
<organism evidence="5 6">
    <name type="scientific">Polaribacter butkevichii</name>
    <dbReference type="NCBI Taxonomy" id="218490"/>
    <lineage>
        <taxon>Bacteria</taxon>
        <taxon>Pseudomonadati</taxon>
        <taxon>Bacteroidota</taxon>
        <taxon>Flavobacteriia</taxon>
        <taxon>Flavobacteriales</taxon>
        <taxon>Flavobacteriaceae</taxon>
    </lineage>
</organism>
<keyword evidence="6" id="KW-1185">Reference proteome</keyword>
<evidence type="ECO:0000259" key="4">
    <source>
        <dbReference type="Pfam" id="PF18962"/>
    </source>
</evidence>
<evidence type="ECO:0000256" key="2">
    <source>
        <dbReference type="SAM" id="SignalP"/>
    </source>
</evidence>
<keyword evidence="1 2" id="KW-0732">Signal</keyword>
<dbReference type="Pfam" id="PF18962">
    <property type="entry name" value="Por_Secre_tail"/>
    <property type="match status" value="1"/>
</dbReference>
<evidence type="ECO:0000259" key="3">
    <source>
        <dbReference type="Pfam" id="PF11790"/>
    </source>
</evidence>
<comment type="caution">
    <text evidence="5">The sequence shown here is derived from an EMBL/GenBank/DDBJ whole genome shotgun (WGS) entry which is preliminary data.</text>
</comment>
<accession>A0A2P6CCS5</accession>
<feature type="signal peptide" evidence="2">
    <location>
        <begin position="1"/>
        <end position="24"/>
    </location>
</feature>
<name>A0A2P6CCS5_9FLAO</name>
<evidence type="ECO:0008006" key="7">
    <source>
        <dbReference type="Google" id="ProtNLM"/>
    </source>
</evidence>
<dbReference type="NCBIfam" id="TIGR04183">
    <property type="entry name" value="Por_Secre_tail"/>
    <property type="match status" value="1"/>
</dbReference>
<reference evidence="5 6" key="1">
    <citation type="submission" date="2016-12" db="EMBL/GenBank/DDBJ databases">
        <title>Trade-off between light-utilization and light-protection in marine flavobacteria.</title>
        <authorList>
            <person name="Kumagai Y."/>
            <person name="Yoshizawa S."/>
            <person name="Kogure K."/>
            <person name="Iwasaki W."/>
        </authorList>
    </citation>
    <scope>NUCLEOTIDE SEQUENCE [LARGE SCALE GENOMIC DNA]</scope>
    <source>
        <strain evidence="5 6">KCTC 12100</strain>
    </source>
</reference>
<dbReference type="EMBL" id="MSCK01000001">
    <property type="protein sequence ID" value="PQJ72702.1"/>
    <property type="molecule type" value="Genomic_DNA"/>
</dbReference>
<dbReference type="Gene3D" id="3.20.20.80">
    <property type="entry name" value="Glycosidases"/>
    <property type="match status" value="1"/>
</dbReference>